<dbReference type="STRING" id="1157962.A0A250WSV0"/>
<comment type="subcellular location">
    <subcellularLocation>
        <location evidence="1">Endomembrane system</location>
        <topology evidence="1">Multi-pass membrane protein</topology>
    </subcellularLocation>
</comment>
<feature type="transmembrane region" description="Helical" evidence="11">
    <location>
        <begin position="199"/>
        <end position="217"/>
    </location>
</feature>
<evidence type="ECO:0000256" key="11">
    <source>
        <dbReference type="RuleBase" id="RU079119"/>
    </source>
</evidence>
<dbReference type="PANTHER" id="PTHR22883:SF43">
    <property type="entry name" value="PALMITOYLTRANSFERASE APP"/>
    <property type="match status" value="1"/>
</dbReference>
<gene>
    <name evidence="13" type="ORF">CEUSTIGMA_g1367.t1</name>
</gene>
<evidence type="ECO:0000313" key="13">
    <source>
        <dbReference type="EMBL" id="GAX73917.1"/>
    </source>
</evidence>
<feature type="transmembrane region" description="Helical" evidence="11">
    <location>
        <begin position="37"/>
        <end position="56"/>
    </location>
</feature>
<protein>
    <recommendedName>
        <fullName evidence="11">S-acyltransferase</fullName>
        <ecNumber evidence="11">2.3.1.225</ecNumber>
    </recommendedName>
    <alternativeName>
        <fullName evidence="11">Palmitoyltransferase</fullName>
    </alternativeName>
</protein>
<evidence type="ECO:0000256" key="2">
    <source>
        <dbReference type="ARBA" id="ARBA00008574"/>
    </source>
</evidence>
<dbReference type="Pfam" id="PF01529">
    <property type="entry name" value="DHHC"/>
    <property type="match status" value="1"/>
</dbReference>
<evidence type="ECO:0000256" key="1">
    <source>
        <dbReference type="ARBA" id="ARBA00004127"/>
    </source>
</evidence>
<evidence type="ECO:0000256" key="9">
    <source>
        <dbReference type="ARBA" id="ARBA00023315"/>
    </source>
</evidence>
<dbReference type="OrthoDB" id="4096362at2759"/>
<keyword evidence="6 11" id="KW-0472">Membrane</keyword>
<evidence type="ECO:0000256" key="6">
    <source>
        <dbReference type="ARBA" id="ARBA00023136"/>
    </source>
</evidence>
<feature type="transmembrane region" description="Helical" evidence="11">
    <location>
        <begin position="158"/>
        <end position="179"/>
    </location>
</feature>
<dbReference type="AlphaFoldDB" id="A0A250WSV0"/>
<keyword evidence="8" id="KW-0449">Lipoprotein</keyword>
<dbReference type="GO" id="GO:0019706">
    <property type="term" value="F:protein-cysteine S-palmitoyltransferase activity"/>
    <property type="evidence" value="ECO:0007669"/>
    <property type="project" value="UniProtKB-EC"/>
</dbReference>
<name>A0A250WSV0_9CHLO</name>
<comment type="caution">
    <text evidence="13">The sequence shown here is derived from an EMBL/GenBank/DDBJ whole genome shotgun (WGS) entry which is preliminary data.</text>
</comment>
<evidence type="ECO:0000256" key="5">
    <source>
        <dbReference type="ARBA" id="ARBA00022989"/>
    </source>
</evidence>
<feature type="domain" description="Palmitoyltransferase DHHC" evidence="12">
    <location>
        <begin position="111"/>
        <end position="231"/>
    </location>
</feature>
<proteinExistence type="inferred from homology"/>
<dbReference type="EC" id="2.3.1.225" evidence="11"/>
<comment type="catalytic activity">
    <reaction evidence="10 11">
        <text>L-cysteinyl-[protein] + hexadecanoyl-CoA = S-hexadecanoyl-L-cysteinyl-[protein] + CoA</text>
        <dbReference type="Rhea" id="RHEA:36683"/>
        <dbReference type="Rhea" id="RHEA-COMP:10131"/>
        <dbReference type="Rhea" id="RHEA-COMP:11032"/>
        <dbReference type="ChEBI" id="CHEBI:29950"/>
        <dbReference type="ChEBI" id="CHEBI:57287"/>
        <dbReference type="ChEBI" id="CHEBI:57379"/>
        <dbReference type="ChEBI" id="CHEBI:74151"/>
        <dbReference type="EC" id="2.3.1.225"/>
    </reaction>
</comment>
<keyword evidence="9 11" id="KW-0012">Acyltransferase</keyword>
<keyword evidence="4 11" id="KW-0812">Transmembrane</keyword>
<dbReference type="GO" id="GO:0005794">
    <property type="term" value="C:Golgi apparatus"/>
    <property type="evidence" value="ECO:0007669"/>
    <property type="project" value="TreeGrafter"/>
</dbReference>
<dbReference type="GO" id="GO:0006612">
    <property type="term" value="P:protein targeting to membrane"/>
    <property type="evidence" value="ECO:0007669"/>
    <property type="project" value="TreeGrafter"/>
</dbReference>
<keyword evidence="14" id="KW-1185">Reference proteome</keyword>
<reference evidence="13 14" key="1">
    <citation type="submission" date="2017-08" db="EMBL/GenBank/DDBJ databases">
        <title>Acidophilic green algal genome provides insights into adaptation to an acidic environment.</title>
        <authorList>
            <person name="Hirooka S."/>
            <person name="Hirose Y."/>
            <person name="Kanesaki Y."/>
            <person name="Higuchi S."/>
            <person name="Fujiwara T."/>
            <person name="Onuma R."/>
            <person name="Era A."/>
            <person name="Ohbayashi R."/>
            <person name="Uzuka A."/>
            <person name="Nozaki H."/>
            <person name="Yoshikawa H."/>
            <person name="Miyagishima S.Y."/>
        </authorList>
    </citation>
    <scope>NUCLEOTIDE SEQUENCE [LARGE SCALE GENOMIC DNA]</scope>
    <source>
        <strain evidence="13 14">NIES-2499</strain>
    </source>
</reference>
<evidence type="ECO:0000256" key="7">
    <source>
        <dbReference type="ARBA" id="ARBA00023139"/>
    </source>
</evidence>
<dbReference type="PROSITE" id="PS50216">
    <property type="entry name" value="DHHC"/>
    <property type="match status" value="1"/>
</dbReference>
<dbReference type="InterPro" id="IPR001594">
    <property type="entry name" value="Palmitoyltrfase_DHHC"/>
</dbReference>
<feature type="transmembrane region" description="Helical" evidence="11">
    <location>
        <begin position="12"/>
        <end position="31"/>
    </location>
</feature>
<dbReference type="Proteomes" id="UP000232323">
    <property type="component" value="Unassembled WGS sequence"/>
</dbReference>
<evidence type="ECO:0000256" key="8">
    <source>
        <dbReference type="ARBA" id="ARBA00023288"/>
    </source>
</evidence>
<dbReference type="EMBL" id="BEGY01000005">
    <property type="protein sequence ID" value="GAX73917.1"/>
    <property type="molecule type" value="Genomic_DNA"/>
</dbReference>
<comment type="similarity">
    <text evidence="2 11">Belongs to the DHHC palmitoyltransferase family.</text>
</comment>
<evidence type="ECO:0000256" key="4">
    <source>
        <dbReference type="ARBA" id="ARBA00022692"/>
    </source>
</evidence>
<evidence type="ECO:0000259" key="12">
    <source>
        <dbReference type="Pfam" id="PF01529"/>
    </source>
</evidence>
<sequence length="306" mass="34385">MRGRSLRPNTSWPLGLTVYTLAIVAVAFSCSLRGLPLWYQLTVAVIPIFAISFLWLTNQIDPGTIPPDQNKDITVVLLEDGHTDVPNYSQYGRDAKGRWTRAVFTPEGHQDLEKYCEECNVWRPRRGYHCSKCGFCMDRGDHHCDVMGTCIAKWNHRFFTAFLLAAQIGCGLMMGGSIWRLSKLGFPHGDGIWNNPETSILLFLAVFYGYHVAVLIFGNMHAVGICFDFTTKDVGSNDDGECEDNLPCLPGRRNPKALLRSWQLVCCGPIVWTSHLEVLPLNGTETKHTEMVDSNIDSHHGWLPMP</sequence>
<keyword evidence="7" id="KW-0564">Palmitate</keyword>
<evidence type="ECO:0000256" key="10">
    <source>
        <dbReference type="ARBA" id="ARBA00048048"/>
    </source>
</evidence>
<dbReference type="PANTHER" id="PTHR22883">
    <property type="entry name" value="ZINC FINGER DHHC DOMAIN CONTAINING PROTEIN"/>
    <property type="match status" value="1"/>
</dbReference>
<dbReference type="InterPro" id="IPR039859">
    <property type="entry name" value="PFA4/ZDH16/20/ERF2-like"/>
</dbReference>
<dbReference type="PROSITE" id="PS51257">
    <property type="entry name" value="PROKAR_LIPOPROTEIN"/>
    <property type="match status" value="1"/>
</dbReference>
<evidence type="ECO:0000256" key="3">
    <source>
        <dbReference type="ARBA" id="ARBA00022679"/>
    </source>
</evidence>
<keyword evidence="5 11" id="KW-1133">Transmembrane helix</keyword>
<evidence type="ECO:0000313" key="14">
    <source>
        <dbReference type="Proteomes" id="UP000232323"/>
    </source>
</evidence>
<dbReference type="GO" id="GO:0005783">
    <property type="term" value="C:endoplasmic reticulum"/>
    <property type="evidence" value="ECO:0007669"/>
    <property type="project" value="TreeGrafter"/>
</dbReference>
<comment type="domain">
    <text evidence="11">The DHHC domain is required for palmitoyltransferase activity.</text>
</comment>
<organism evidence="13 14">
    <name type="scientific">Chlamydomonas eustigma</name>
    <dbReference type="NCBI Taxonomy" id="1157962"/>
    <lineage>
        <taxon>Eukaryota</taxon>
        <taxon>Viridiplantae</taxon>
        <taxon>Chlorophyta</taxon>
        <taxon>core chlorophytes</taxon>
        <taxon>Chlorophyceae</taxon>
        <taxon>CS clade</taxon>
        <taxon>Chlamydomonadales</taxon>
        <taxon>Chlamydomonadaceae</taxon>
        <taxon>Chlamydomonas</taxon>
    </lineage>
</organism>
<keyword evidence="3 11" id="KW-0808">Transferase</keyword>
<accession>A0A250WSV0</accession>